<comment type="caution">
    <text evidence="2">The sequence shown here is derived from an EMBL/GenBank/DDBJ whole genome shotgun (WGS) entry which is preliminary data.</text>
</comment>
<keyword evidence="1" id="KW-0812">Transmembrane</keyword>
<feature type="transmembrane region" description="Helical" evidence="1">
    <location>
        <begin position="59"/>
        <end position="79"/>
    </location>
</feature>
<dbReference type="AlphaFoldDB" id="A0A9P8UD74"/>
<dbReference type="RefSeq" id="XP_045954310.1">
    <property type="nucleotide sequence ID" value="XM_046100672.1"/>
</dbReference>
<keyword evidence="1" id="KW-1133">Transmembrane helix</keyword>
<evidence type="ECO:0000313" key="3">
    <source>
        <dbReference type="Proteomes" id="UP000758603"/>
    </source>
</evidence>
<feature type="transmembrane region" description="Helical" evidence="1">
    <location>
        <begin position="91"/>
        <end position="119"/>
    </location>
</feature>
<keyword evidence="3" id="KW-1185">Reference proteome</keyword>
<feature type="transmembrane region" description="Helical" evidence="1">
    <location>
        <begin position="12"/>
        <end position="34"/>
    </location>
</feature>
<dbReference type="GeneID" id="70129564"/>
<accession>A0A9P8UD74</accession>
<evidence type="ECO:0000256" key="1">
    <source>
        <dbReference type="SAM" id="Phobius"/>
    </source>
</evidence>
<proteinExistence type="predicted"/>
<gene>
    <name evidence="2" type="ORF">BKA67DRAFT_539642</name>
</gene>
<protein>
    <submittedName>
        <fullName evidence="2">Uncharacterized protein</fullName>
    </submittedName>
</protein>
<sequence length="216" mass="24221">MPSSNSCTLPRFIGHVATVSLLMAYSGINSYYAWYINKVLEPTLEVDFPDDQPARAKRVFGFILLTALLSGIISIKAFLHGLQHSRNYGFWRCSVFCNIITAFFSFSSHLAYGAIALWYAHDWQQIISEAGGYGKGKADYCHYLVVLRAFEVALGGMPQKEQAMAMASFDQTGNRPNPYGDDAAIDAYMVLNWSVWWLHAGDWEERIGLVSLTHDS</sequence>
<dbReference type="EMBL" id="JAGPXC010000008">
    <property type="protein sequence ID" value="KAH6647798.1"/>
    <property type="molecule type" value="Genomic_DNA"/>
</dbReference>
<organism evidence="2 3">
    <name type="scientific">Truncatella angustata</name>
    <dbReference type="NCBI Taxonomy" id="152316"/>
    <lineage>
        <taxon>Eukaryota</taxon>
        <taxon>Fungi</taxon>
        <taxon>Dikarya</taxon>
        <taxon>Ascomycota</taxon>
        <taxon>Pezizomycotina</taxon>
        <taxon>Sordariomycetes</taxon>
        <taxon>Xylariomycetidae</taxon>
        <taxon>Amphisphaeriales</taxon>
        <taxon>Sporocadaceae</taxon>
        <taxon>Truncatella</taxon>
    </lineage>
</organism>
<reference evidence="2" key="1">
    <citation type="journal article" date="2021" name="Nat. Commun.">
        <title>Genetic determinants of endophytism in the Arabidopsis root mycobiome.</title>
        <authorList>
            <person name="Mesny F."/>
            <person name="Miyauchi S."/>
            <person name="Thiergart T."/>
            <person name="Pickel B."/>
            <person name="Atanasova L."/>
            <person name="Karlsson M."/>
            <person name="Huettel B."/>
            <person name="Barry K.W."/>
            <person name="Haridas S."/>
            <person name="Chen C."/>
            <person name="Bauer D."/>
            <person name="Andreopoulos W."/>
            <person name="Pangilinan J."/>
            <person name="LaButti K."/>
            <person name="Riley R."/>
            <person name="Lipzen A."/>
            <person name="Clum A."/>
            <person name="Drula E."/>
            <person name="Henrissat B."/>
            <person name="Kohler A."/>
            <person name="Grigoriev I.V."/>
            <person name="Martin F.M."/>
            <person name="Hacquard S."/>
        </authorList>
    </citation>
    <scope>NUCLEOTIDE SEQUENCE</scope>
    <source>
        <strain evidence="2">MPI-SDFR-AT-0073</strain>
    </source>
</reference>
<keyword evidence="1" id="KW-0472">Membrane</keyword>
<evidence type="ECO:0000313" key="2">
    <source>
        <dbReference type="EMBL" id="KAH6647798.1"/>
    </source>
</evidence>
<name>A0A9P8UD74_9PEZI</name>
<dbReference type="Proteomes" id="UP000758603">
    <property type="component" value="Unassembled WGS sequence"/>
</dbReference>